<dbReference type="Gene3D" id="2.60.40.2700">
    <property type="match status" value="4"/>
</dbReference>
<reference evidence="2 3" key="1">
    <citation type="submission" date="2016-03" db="EMBL/GenBank/DDBJ databases">
        <title>Complete genome sequence of a soil Actinobacterium, Nocardioides dokdonensis FR1436.</title>
        <authorList>
            <person name="Kwon S.-K."/>
            <person name="Kim K."/>
            <person name="Kim J.F."/>
        </authorList>
    </citation>
    <scope>NUCLEOTIDE SEQUENCE [LARGE SCALE GENOMIC DNA]</scope>
    <source>
        <strain evidence="2 3">FR1436</strain>
    </source>
</reference>
<dbReference type="Pfam" id="PF16640">
    <property type="entry name" value="Big_3_5"/>
    <property type="match status" value="1"/>
</dbReference>
<dbReference type="GO" id="GO:0005975">
    <property type="term" value="P:carbohydrate metabolic process"/>
    <property type="evidence" value="ECO:0007669"/>
    <property type="project" value="UniProtKB-ARBA"/>
</dbReference>
<dbReference type="AlphaFoldDB" id="A0A1A9GK06"/>
<evidence type="ECO:0000259" key="1">
    <source>
        <dbReference type="Pfam" id="PF16640"/>
    </source>
</evidence>
<dbReference type="Gene3D" id="2.60.40.10">
    <property type="entry name" value="Immunoglobulins"/>
    <property type="match status" value="1"/>
</dbReference>
<evidence type="ECO:0000313" key="2">
    <source>
        <dbReference type="EMBL" id="ANH38010.1"/>
    </source>
</evidence>
<dbReference type="STRING" id="1300347.I601_1577"/>
<sequence>MTRARRALTTGLGAAVSTTVATTLIASGTGLASATAAEPAPGPAATAERGVLDLLKILDPAAILGALDGTAAPGDLLGLQRPRWDNPLGLLTVTESVQWLRDGVAVTGATGDSYLPTPDDVGKNLQAVVTGTVLGLVPVPSITGVVRILAPSTGGGGTTGDLTGTPPQLSGIPGVGSLLQILDPVWSLPGVSTSYQWFSDDVAIPGATGQTFVPGLAQAGTTIHARVTGLLAGLPLISLLTDYLPIPAAPEQKLGATSQPAVSGTAKVGGTVTVSDPQWNTDAVQHAYQWLRDGTPISGATTAAYLLTPADLGRAITATVTGTKKGFTRATVDTEPVTPAVGDAIVASVQPRLTGTPALGQTLTASPGTWGTGETPTFGYQWLRDGTVLSGVTGATYAVTAADLGRALAMRVTATRTAYAPGVFTTSAVTVPKAATSTTAKARKKKVRQGKAAVLKIVVDAGSVSPDGTVTVTEGARTLATVAVPKGRRTIRLKKLRPGKHTFLVGYAGSQTTATSTAKPVRVTVLKKKKRR</sequence>
<dbReference type="PATRIC" id="fig|1300347.3.peg.1577"/>
<dbReference type="KEGG" id="ndk:I601_1577"/>
<organism evidence="2 3">
    <name type="scientific">Nocardioides dokdonensis FR1436</name>
    <dbReference type="NCBI Taxonomy" id="1300347"/>
    <lineage>
        <taxon>Bacteria</taxon>
        <taxon>Bacillati</taxon>
        <taxon>Actinomycetota</taxon>
        <taxon>Actinomycetes</taxon>
        <taxon>Propionibacteriales</taxon>
        <taxon>Nocardioidaceae</taxon>
        <taxon>Nocardioides</taxon>
    </lineage>
</organism>
<dbReference type="EMBL" id="CP015079">
    <property type="protein sequence ID" value="ANH38010.1"/>
    <property type="molecule type" value="Genomic_DNA"/>
</dbReference>
<accession>A0A1A9GK06</accession>
<proteinExistence type="predicted"/>
<dbReference type="InterPro" id="IPR013783">
    <property type="entry name" value="Ig-like_fold"/>
</dbReference>
<protein>
    <recommendedName>
        <fullName evidence="1">Bacterial Ig-like domain-containing protein</fullName>
    </recommendedName>
</protein>
<keyword evidence="3" id="KW-1185">Reference proteome</keyword>
<dbReference type="RefSeq" id="WP_068107970.1">
    <property type="nucleotide sequence ID" value="NZ_CP015079.1"/>
</dbReference>
<dbReference type="InterPro" id="IPR032109">
    <property type="entry name" value="Big_3_5"/>
</dbReference>
<evidence type="ECO:0000313" key="3">
    <source>
        <dbReference type="Proteomes" id="UP000077868"/>
    </source>
</evidence>
<feature type="domain" description="Bacterial Ig-like" evidence="1">
    <location>
        <begin position="444"/>
        <end position="525"/>
    </location>
</feature>
<dbReference type="Proteomes" id="UP000077868">
    <property type="component" value="Chromosome"/>
</dbReference>
<gene>
    <name evidence="2" type="ORF">I601_1577</name>
</gene>
<name>A0A1A9GK06_9ACTN</name>